<dbReference type="Proteomes" id="UP000593758">
    <property type="component" value="Chromosome"/>
</dbReference>
<evidence type="ECO:0000313" key="2">
    <source>
        <dbReference type="Proteomes" id="UP000593758"/>
    </source>
</evidence>
<reference evidence="1 2" key="1">
    <citation type="submission" date="2020-10" db="EMBL/GenBank/DDBJ databases">
        <title>Haloactinobacterium sp. RN3S43, a bacterium isolated from saline soil.</title>
        <authorList>
            <person name="Sun J.-Q."/>
        </authorList>
    </citation>
    <scope>NUCLEOTIDE SEQUENCE [LARGE SCALE GENOMIC DNA]</scope>
    <source>
        <strain evidence="1 2">RN3S43</strain>
    </source>
</reference>
<protein>
    <recommendedName>
        <fullName evidence="3">SMI1/KNR4 family protein</fullName>
    </recommendedName>
</protein>
<gene>
    <name evidence="1" type="ORF">IM660_14555</name>
</gene>
<evidence type="ECO:0008006" key="3">
    <source>
        <dbReference type="Google" id="ProtNLM"/>
    </source>
</evidence>
<organism evidence="1 2">
    <name type="scientific">Ruania alkalisoli</name>
    <dbReference type="NCBI Taxonomy" id="2779775"/>
    <lineage>
        <taxon>Bacteria</taxon>
        <taxon>Bacillati</taxon>
        <taxon>Actinomycetota</taxon>
        <taxon>Actinomycetes</taxon>
        <taxon>Micrococcales</taxon>
        <taxon>Ruaniaceae</taxon>
        <taxon>Ruania</taxon>
    </lineage>
</organism>
<evidence type="ECO:0000313" key="1">
    <source>
        <dbReference type="EMBL" id="QOR69863.1"/>
    </source>
</evidence>
<dbReference type="RefSeq" id="WP_193496562.1">
    <property type="nucleotide sequence ID" value="NZ_CP063169.1"/>
</dbReference>
<dbReference type="EMBL" id="CP063169">
    <property type="protein sequence ID" value="QOR69863.1"/>
    <property type="molecule type" value="Genomic_DNA"/>
</dbReference>
<dbReference type="KEGG" id="halt:IM660_14555"/>
<sequence length="163" mass="18441">MRIAELLAELEQINRDDIEAAAEFGPLELGPRGIEVRELLCVDRRTRFAPSPQIREFYAYAAWWRHCSVQLEWREPSATEVWISRDPVRDMIAADTTPEALTAGGLSPSSVALFALDDPNAPFERAYFVFGDREEPRVLYAGSEVSIFDDLAGYLESWIESLS</sequence>
<accession>A0A7M1STC4</accession>
<dbReference type="AlphaFoldDB" id="A0A7M1STC4"/>
<name>A0A7M1STC4_9MICO</name>
<keyword evidence="2" id="KW-1185">Reference proteome</keyword>
<proteinExistence type="predicted"/>